<evidence type="ECO:0000256" key="1">
    <source>
        <dbReference type="SAM" id="SignalP"/>
    </source>
</evidence>
<feature type="chain" id="PRO_5021955959" evidence="1">
    <location>
        <begin position="25"/>
        <end position="365"/>
    </location>
</feature>
<keyword evidence="1" id="KW-0732">Signal</keyword>
<evidence type="ECO:0000313" key="4">
    <source>
        <dbReference type="Proteomes" id="UP000321405"/>
    </source>
</evidence>
<comment type="caution">
    <text evidence="3">The sequence shown here is derived from an EMBL/GenBank/DDBJ whole genome shotgun (WGS) entry which is preliminary data.</text>
</comment>
<dbReference type="Proteomes" id="UP000321405">
    <property type="component" value="Unassembled WGS sequence"/>
</dbReference>
<dbReference type="SUPFAM" id="SSF53590">
    <property type="entry name" value="Nucleoside hydrolase"/>
    <property type="match status" value="1"/>
</dbReference>
<evidence type="ECO:0000313" key="3">
    <source>
        <dbReference type="EMBL" id="GEL01252.1"/>
    </source>
</evidence>
<feature type="signal peptide" evidence="1">
    <location>
        <begin position="1"/>
        <end position="24"/>
    </location>
</feature>
<dbReference type="InterPro" id="IPR052775">
    <property type="entry name" value="IUN_hydrolase"/>
</dbReference>
<dbReference type="GO" id="GO:0016799">
    <property type="term" value="F:hydrolase activity, hydrolyzing N-glycosyl compounds"/>
    <property type="evidence" value="ECO:0007669"/>
    <property type="project" value="InterPro"/>
</dbReference>
<gene>
    <name evidence="3" type="ORF">SSA02_04150</name>
</gene>
<dbReference type="InterPro" id="IPR036452">
    <property type="entry name" value="Ribo_hydro-like"/>
</dbReference>
<accession>A0A511BMF4</accession>
<dbReference type="PANTHER" id="PTHR46190:SF1">
    <property type="entry name" value="SI:CH211-201H21.5"/>
    <property type="match status" value="1"/>
</dbReference>
<reference evidence="3 4" key="1">
    <citation type="submission" date="2019-07" db="EMBL/GenBank/DDBJ databases">
        <title>Whole genome shotgun sequence of Swaminathania salitolerans NBRC 104436.</title>
        <authorList>
            <person name="Hosoyama A."/>
            <person name="Uohara A."/>
            <person name="Ohji S."/>
            <person name="Ichikawa N."/>
        </authorList>
    </citation>
    <scope>NUCLEOTIDE SEQUENCE [LARGE SCALE GENOMIC DNA]</scope>
    <source>
        <strain evidence="3 4">NBRC 104436</strain>
    </source>
</reference>
<name>A0A511BMF4_9PROT</name>
<protein>
    <submittedName>
        <fullName evidence="3">Nucleoside hydrolase</fullName>
    </submittedName>
</protein>
<sequence length="365" mass="39343">MIRRFFASLALAAFGAASTAPLHAAPQAAKELVIADNDYLGPGGSNIQSVIPLLNNPHVTLLGITVVAGDDWENAESARIRRFLEISGHRDIPVYDGATQPLINTVALTRLREQQFGTLPWKGAWGGMGSMAHTPDSQPDVPASPDGAPTIRPQGIPAALFLIQQVHAHPHQVTIIEGGPMTNLALAIRLDPSFAATAKQLVFMGGYLDLSMTSVTGNADNASDFNLIFDPEAAHITLSAPWPKITSVANVSNDVTLSKQDVAGIGKGHETPVTHYLTRYYVPLAMWDEVTSAVAVDPSLITRSTEAYMDVETGKGLFYGHARVWPESLAPRTMGLRKVRIVQAIDVARFKKDYIAQARDLMGKH</sequence>
<organism evidence="3 4">
    <name type="scientific">Swaminathania salitolerans</name>
    <dbReference type="NCBI Taxonomy" id="182838"/>
    <lineage>
        <taxon>Bacteria</taxon>
        <taxon>Pseudomonadati</taxon>
        <taxon>Pseudomonadota</taxon>
        <taxon>Alphaproteobacteria</taxon>
        <taxon>Acetobacterales</taxon>
        <taxon>Acetobacteraceae</taxon>
        <taxon>Swaminathania</taxon>
    </lineage>
</organism>
<dbReference type="InterPro" id="IPR001910">
    <property type="entry name" value="Inosine/uridine_hydrolase_dom"/>
</dbReference>
<dbReference type="Gene3D" id="3.90.245.10">
    <property type="entry name" value="Ribonucleoside hydrolase-like"/>
    <property type="match status" value="1"/>
</dbReference>
<dbReference type="PANTHER" id="PTHR46190">
    <property type="entry name" value="SI:CH211-201H21.5-RELATED"/>
    <property type="match status" value="1"/>
</dbReference>
<dbReference type="AlphaFoldDB" id="A0A511BMF4"/>
<dbReference type="Pfam" id="PF01156">
    <property type="entry name" value="IU_nuc_hydro"/>
    <property type="match status" value="1"/>
</dbReference>
<feature type="domain" description="Inosine/uridine-preferring nucleoside hydrolase" evidence="2">
    <location>
        <begin position="34"/>
        <end position="352"/>
    </location>
</feature>
<proteinExistence type="predicted"/>
<keyword evidence="3" id="KW-0378">Hydrolase</keyword>
<keyword evidence="4" id="KW-1185">Reference proteome</keyword>
<dbReference type="EMBL" id="BJVC01000001">
    <property type="protein sequence ID" value="GEL01252.1"/>
    <property type="molecule type" value="Genomic_DNA"/>
</dbReference>
<evidence type="ECO:0000259" key="2">
    <source>
        <dbReference type="Pfam" id="PF01156"/>
    </source>
</evidence>